<evidence type="ECO:0000259" key="14">
    <source>
        <dbReference type="SMART" id="SM01287"/>
    </source>
</evidence>
<feature type="compositionally biased region" description="Acidic residues" evidence="11">
    <location>
        <begin position="969"/>
        <end position="988"/>
    </location>
</feature>
<evidence type="ECO:0000256" key="9">
    <source>
        <dbReference type="ARBA" id="ARBA00023242"/>
    </source>
</evidence>
<dbReference type="GO" id="GO:0006260">
    <property type="term" value="P:DNA replication"/>
    <property type="evidence" value="ECO:0007669"/>
    <property type="project" value="UniProtKB-KW"/>
</dbReference>
<keyword evidence="5 10" id="KW-0805">Transcription regulation</keyword>
<dbReference type="SMART" id="SM01286">
    <property type="entry name" value="SPT16"/>
    <property type="match status" value="1"/>
</dbReference>
<dbReference type="AlphaFoldDB" id="A0A068YNN1"/>
<evidence type="ECO:0000256" key="2">
    <source>
        <dbReference type="ARBA" id="ARBA00022454"/>
    </source>
</evidence>
<dbReference type="GO" id="GO:0006281">
    <property type="term" value="P:DNA repair"/>
    <property type="evidence" value="ECO:0007669"/>
    <property type="project" value="UniProtKB-UniRule"/>
</dbReference>
<dbReference type="Gene3D" id="2.30.29.150">
    <property type="match status" value="1"/>
</dbReference>
<dbReference type="GO" id="GO:0035101">
    <property type="term" value="C:FACT complex"/>
    <property type="evidence" value="ECO:0007669"/>
    <property type="project" value="UniProtKB-UniRule"/>
</dbReference>
<dbReference type="FunFam" id="2.30.29.150:FF:000003">
    <property type="entry name" value="FACT complex subunit SPT16"/>
    <property type="match status" value="1"/>
</dbReference>
<keyword evidence="7 10" id="KW-0804">Transcription</keyword>
<dbReference type="InterPro" id="IPR013953">
    <property type="entry name" value="FACT_SPT16_M"/>
</dbReference>
<dbReference type="InterPro" id="IPR040258">
    <property type="entry name" value="Spt16"/>
</dbReference>
<dbReference type="Pfam" id="PF00557">
    <property type="entry name" value="Peptidase_M24"/>
    <property type="match status" value="1"/>
</dbReference>
<dbReference type="Gene3D" id="2.30.29.210">
    <property type="entry name" value="FACT complex subunit Spt16p/Cdc68p"/>
    <property type="match status" value="1"/>
</dbReference>
<dbReference type="STRING" id="6211.A0A068YNN1"/>
<comment type="function">
    <text evidence="10">Component of the FACT complex, a general chromatin factor that acts to reorganize nucleosomes. The FACT complex is involved in multiple processes that require DNA as a template such as mRNA elongation, DNA replication and DNA repair. During transcription elongation the FACT complex acts as a histone chaperone that both destabilizes and restores nucleosomal structure. It facilitates the passage of RNA polymerase II and transcription by promoting the dissociation of one histone H2A-H2B dimer from the nucleosome, then subsequently promotes the reestablishment of the nucleosome following the passage of RNA polymerase II.</text>
</comment>
<dbReference type="EMBL" id="LN902848">
    <property type="protein sequence ID" value="CDS43613.1"/>
    <property type="molecule type" value="Genomic_DNA"/>
</dbReference>
<keyword evidence="3 10" id="KW-0235">DNA replication</keyword>
<sequence>MTASLDVKLFASRIKRFYEQWESPESKFSDVDAFLVLNGKSEDIYGKTISTQTYFFGYELQETAMLIAKKGITILSSRKKVEFLKPLNSSGVENLTFTLLTRPQDDADKANVAFLAKDFLSSGNGEKLGVFSKEIERNSESEFAKSVASTLKSKAKEAVDSSLMFSQFFAAKEEVEVQYLRKASEVTCILFSKHLKEKIMDVIDDDKKVSHQSLSDGCQEALKNRDLTRGYEQEFLEICYDPIIQSGGNYNLKFSAENDKKPMHFGTIICSLGVRYRSYCSNIVRTLIVNPNAKQSTYYEYLHNLLDWAIEQMKPGVVFSNFYNTIVNKVKVDHPELVDKLIRTFGFVTGIEFRDGNYVIGPKSSAVFREGMSVNINLGFQDLLNEEAESEKDKHYALWLGDIVILGLGENRTNQVLTAAAKRRPRAVSLYIEEDEEEEAEGADENVDGEGADAKRRKKEVSGASKDGSRPGSGGGGGLENGDVDGGPEALGRGHRRAILDQKTRSEQTAEEKRLQQRRELFQQLQVSARNRLSGLKADGETGQKAKSNVAYKGAGQMPKEDDVRKLRIFVDKKYETVILPIFGHPTPFHISTIKNVSSSIEADYTYLRINFHHPGAVVGPKDASNFQNPQATFLKEMTYRASNQRHHGETTSPSTNLNNAYRIIKEVLKKFRSREAEEKERANLVEQDNLVIEPGKTAFRLRDLYIRPNIVAKRITGTLEAHSNGFRFTSIRGDKVDILYNNIKHAFYQPCDGEMIILLHFNLKNAIMYGKKKQDNIQFYTEVGELTTDLGKSHSRMYDRDDLEAEQREREMREQIKTAFKTFVERVENLAKRYNLEFEVPFRDLGFYGCPLRTTVFMMPTSSCLVSLSEWPPFVITLEEVELVMFERVSLSIKTFDMIFVFKDYRIKPAMITSIPSNSLDHVKEWILSCDIYYAEGVRSMNWPKLMKTIIDDPEDFLEQNGWAFISPDDDDDEDEDGFDSDADDESYQPSMDSDAEDDEGGGGGDEDGDGSGSEYNDDDDDDEEEDWDAEEESSAEGSLDSDESEGKDWEELEREAIREDRKREHDDAVRAKKRHRSPSPRPAKKAKHHHQRR</sequence>
<dbReference type="FunFam" id="2.30.29.30:FF:000017">
    <property type="entry name" value="FACT complex subunit SPT16"/>
    <property type="match status" value="1"/>
</dbReference>
<feature type="domain" description="FACT complex subunit SPT16 middle" evidence="13">
    <location>
        <begin position="569"/>
        <end position="729"/>
    </location>
</feature>
<feature type="domain" description="Histone chaperone RTT106/FACT complex subunit SPT16-like middle" evidence="14">
    <location>
        <begin position="848"/>
        <end position="938"/>
    </location>
</feature>
<feature type="compositionally biased region" description="Basic residues" evidence="11">
    <location>
        <begin position="1073"/>
        <end position="1095"/>
    </location>
</feature>
<comment type="subcellular location">
    <subcellularLocation>
        <location evidence="10">Nucleus</location>
    </subcellularLocation>
    <subcellularLocation>
        <location evidence="10">Chromosome</location>
    </subcellularLocation>
</comment>
<evidence type="ECO:0000256" key="1">
    <source>
        <dbReference type="ARBA" id="ARBA00010779"/>
    </source>
</evidence>
<evidence type="ECO:0000256" key="11">
    <source>
        <dbReference type="SAM" id="MobiDB-lite"/>
    </source>
</evidence>
<dbReference type="Gene3D" id="2.30.29.30">
    <property type="entry name" value="Pleckstrin-homology domain (PH domain)/Phosphotyrosine-binding domain (PTB)"/>
    <property type="match status" value="1"/>
</dbReference>
<comment type="similarity">
    <text evidence="1 10">Belongs to the peptidase M24 family. SPT16 subfamily.</text>
</comment>
<dbReference type="InterPro" id="IPR013719">
    <property type="entry name" value="RTT106/SPT16-like_middle_dom"/>
</dbReference>
<dbReference type="GO" id="GO:0006368">
    <property type="term" value="P:transcription elongation by RNA polymerase II"/>
    <property type="evidence" value="ECO:0007669"/>
    <property type="project" value="TreeGrafter"/>
</dbReference>
<dbReference type="GO" id="GO:0032786">
    <property type="term" value="P:positive regulation of DNA-templated transcription, elongation"/>
    <property type="evidence" value="ECO:0007669"/>
    <property type="project" value="UniProtKB-ARBA"/>
</dbReference>
<dbReference type="SUPFAM" id="SSF55920">
    <property type="entry name" value="Creatinase/aminopeptidase"/>
    <property type="match status" value="1"/>
</dbReference>
<dbReference type="eggNOG" id="KOG1189">
    <property type="taxonomic scope" value="Eukaryota"/>
</dbReference>
<dbReference type="FunFam" id="2.30.29.210:FF:000001">
    <property type="entry name" value="FACT complex subunit spt16"/>
    <property type="match status" value="1"/>
</dbReference>
<evidence type="ECO:0000313" key="16">
    <source>
        <dbReference type="Proteomes" id="UP000017246"/>
    </source>
</evidence>
<keyword evidence="8 10" id="KW-0234">DNA repair</keyword>
<dbReference type="InterPro" id="IPR000994">
    <property type="entry name" value="Pept_M24"/>
</dbReference>
<dbReference type="Pfam" id="PF14826">
    <property type="entry name" value="FACT-Spt16_Nlob"/>
    <property type="match status" value="1"/>
</dbReference>
<organism evidence="15 16">
    <name type="scientific">Echinococcus multilocularis</name>
    <name type="common">Fox tapeworm</name>
    <dbReference type="NCBI Taxonomy" id="6211"/>
    <lineage>
        <taxon>Eukaryota</taxon>
        <taxon>Metazoa</taxon>
        <taxon>Spiralia</taxon>
        <taxon>Lophotrochozoa</taxon>
        <taxon>Platyhelminthes</taxon>
        <taxon>Cestoda</taxon>
        <taxon>Eucestoda</taxon>
        <taxon>Cyclophyllidea</taxon>
        <taxon>Taeniidae</taxon>
        <taxon>Echinococcus</taxon>
    </lineage>
</organism>
<feature type="region of interest" description="Disordered" evidence="11">
    <location>
        <begin position="964"/>
        <end position="1095"/>
    </location>
</feature>
<feature type="domain" description="FACT complex subunit SPT16 N-terminal lobe" evidence="12">
    <location>
        <begin position="5"/>
        <end position="165"/>
    </location>
</feature>
<evidence type="ECO:0000256" key="8">
    <source>
        <dbReference type="ARBA" id="ARBA00023204"/>
    </source>
</evidence>
<dbReference type="Proteomes" id="UP000017246">
    <property type="component" value="Unassembled WGS sequence"/>
</dbReference>
<dbReference type="Gene3D" id="3.90.230.10">
    <property type="entry name" value="Creatinase/methionine aminopeptidase superfamily"/>
    <property type="match status" value="1"/>
</dbReference>
<dbReference type="Gene3D" id="3.40.350.10">
    <property type="entry name" value="Creatinase/prolidase N-terminal domain"/>
    <property type="match status" value="1"/>
</dbReference>
<dbReference type="InterPro" id="IPR011993">
    <property type="entry name" value="PH-like_dom_sf"/>
</dbReference>
<evidence type="ECO:0000259" key="12">
    <source>
        <dbReference type="SMART" id="SM01285"/>
    </source>
</evidence>
<reference evidence="15" key="2">
    <citation type="submission" date="2015-11" db="EMBL/GenBank/DDBJ databases">
        <authorList>
            <person name="Zhang Y."/>
            <person name="Guo Z."/>
        </authorList>
    </citation>
    <scope>NUCLEOTIDE SEQUENCE</scope>
</reference>
<dbReference type="OrthoDB" id="10251642at2759"/>
<keyword evidence="2 10" id="KW-0158">Chromosome</keyword>
<dbReference type="SMART" id="SM01285">
    <property type="entry name" value="FACT-Spt16_Nlob"/>
    <property type="match status" value="1"/>
</dbReference>
<feature type="compositionally biased region" description="Acidic residues" evidence="11">
    <location>
        <begin position="995"/>
        <end position="1045"/>
    </location>
</feature>
<dbReference type="Pfam" id="PF24824">
    <property type="entry name" value="PH_SPT16"/>
    <property type="match status" value="1"/>
</dbReference>
<comment type="subunit">
    <text evidence="10">Component of the FACT complex.</text>
</comment>
<dbReference type="Pfam" id="PF08512">
    <property type="entry name" value="Rttp106-like_middle"/>
    <property type="match status" value="1"/>
</dbReference>
<evidence type="ECO:0000313" key="15">
    <source>
        <dbReference type="EMBL" id="CDS43613.1"/>
    </source>
</evidence>
<keyword evidence="4 10" id="KW-0227">DNA damage</keyword>
<dbReference type="PANTHER" id="PTHR13980:SF15">
    <property type="entry name" value="FACT COMPLEX SUBUNIT SPT16"/>
    <property type="match status" value="1"/>
</dbReference>
<proteinExistence type="inferred from homology"/>
<dbReference type="InterPro" id="IPR048969">
    <property type="entry name" value="FACT_SPT16_C"/>
</dbReference>
<dbReference type="InterPro" id="IPR056595">
    <property type="entry name" value="Fact-SPT16_PH"/>
</dbReference>
<evidence type="ECO:0000256" key="7">
    <source>
        <dbReference type="ARBA" id="ARBA00023163"/>
    </source>
</evidence>
<dbReference type="FunFam" id="3.90.230.10:FF:000005">
    <property type="entry name" value="FACT complex subunit spt16"/>
    <property type="match status" value="1"/>
</dbReference>
<dbReference type="OMA" id="YHINTIP"/>
<dbReference type="Pfam" id="PF08644">
    <property type="entry name" value="SPT16"/>
    <property type="match status" value="1"/>
</dbReference>
<keyword evidence="16" id="KW-1185">Reference proteome</keyword>
<dbReference type="InterPro" id="IPR029149">
    <property type="entry name" value="Creatin/AminoP/Spt16_N"/>
</dbReference>
<accession>A0A068YNN1</accession>
<evidence type="ECO:0000256" key="5">
    <source>
        <dbReference type="ARBA" id="ARBA00023015"/>
    </source>
</evidence>
<protein>
    <recommendedName>
        <fullName evidence="10">FACT complex subunit</fullName>
    </recommendedName>
</protein>
<feature type="region of interest" description="Disordered" evidence="11">
    <location>
        <begin position="434"/>
        <end position="492"/>
    </location>
</feature>
<feature type="compositionally biased region" description="Acidic residues" evidence="11">
    <location>
        <begin position="434"/>
        <end position="451"/>
    </location>
</feature>
<evidence type="ECO:0000256" key="4">
    <source>
        <dbReference type="ARBA" id="ARBA00022763"/>
    </source>
</evidence>
<evidence type="ECO:0000256" key="6">
    <source>
        <dbReference type="ARBA" id="ARBA00023054"/>
    </source>
</evidence>
<evidence type="ECO:0000259" key="13">
    <source>
        <dbReference type="SMART" id="SM01286"/>
    </source>
</evidence>
<dbReference type="InterPro" id="IPR029148">
    <property type="entry name" value="FACT-SPT16_Nlobe"/>
</dbReference>
<gene>
    <name evidence="15" type="ORF">EmuJ_001138800</name>
</gene>
<dbReference type="PANTHER" id="PTHR13980">
    <property type="entry name" value="CDC68 RELATED"/>
    <property type="match status" value="1"/>
</dbReference>
<evidence type="ECO:0000256" key="10">
    <source>
        <dbReference type="RuleBase" id="RU367052"/>
    </source>
</evidence>
<keyword evidence="6" id="KW-0175">Coiled coil</keyword>
<dbReference type="Pfam" id="PF21091">
    <property type="entry name" value="SPT16_C"/>
    <property type="match status" value="1"/>
</dbReference>
<feature type="compositionally biased region" description="Basic and acidic residues" evidence="11">
    <location>
        <begin position="1046"/>
        <end position="1072"/>
    </location>
</feature>
<feature type="compositionally biased region" description="Gly residues" evidence="11">
    <location>
        <begin position="471"/>
        <end position="480"/>
    </location>
</feature>
<dbReference type="SMART" id="SM01287">
    <property type="entry name" value="Rtt106"/>
    <property type="match status" value="1"/>
</dbReference>
<keyword evidence="9 10" id="KW-0539">Nucleus</keyword>
<dbReference type="GO" id="GO:0031491">
    <property type="term" value="F:nucleosome binding"/>
    <property type="evidence" value="ECO:0007669"/>
    <property type="project" value="TreeGrafter"/>
</dbReference>
<dbReference type="InterPro" id="IPR036005">
    <property type="entry name" value="Creatinase/aminopeptidase-like"/>
</dbReference>
<reference evidence="15" key="1">
    <citation type="journal article" date="2013" name="Nature">
        <title>The genomes of four tapeworm species reveal adaptations to parasitism.</title>
        <authorList>
            <person name="Tsai I.J."/>
            <person name="Zarowiecki M."/>
            <person name="Holroyd N."/>
            <person name="Garciarrubio A."/>
            <person name="Sanchez-Flores A."/>
            <person name="Brooks K.L."/>
            <person name="Tracey A."/>
            <person name="Bobes R.J."/>
            <person name="Fragoso G."/>
            <person name="Sciutto E."/>
            <person name="Aslett M."/>
            <person name="Beasley H."/>
            <person name="Bennett H.M."/>
            <person name="Cai J."/>
            <person name="Camicia F."/>
            <person name="Clark R."/>
            <person name="Cucher M."/>
            <person name="De Silva N."/>
            <person name="Day T.A."/>
            <person name="Deplazes P."/>
            <person name="Estrada K."/>
            <person name="Fernandez C."/>
            <person name="Holland P.W."/>
            <person name="Hou J."/>
            <person name="Hu S."/>
            <person name="Huckvale T."/>
            <person name="Hung S.S."/>
            <person name="Kamenetzky L."/>
            <person name="Keane J.A."/>
            <person name="Kiss F."/>
            <person name="Koziol U."/>
            <person name="Lambert O."/>
            <person name="Liu K."/>
            <person name="Luo X."/>
            <person name="Luo Y."/>
            <person name="Macchiaroli N."/>
            <person name="Nichol S."/>
            <person name="Paps J."/>
            <person name="Parkinson J."/>
            <person name="Pouchkina-Stantcheva N."/>
            <person name="Riddiford N."/>
            <person name="Rosenzvit M."/>
            <person name="Salinas G."/>
            <person name="Wasmuth J.D."/>
            <person name="Zamanian M."/>
            <person name="Zheng Y."/>
            <person name="Cai X."/>
            <person name="Soberon X."/>
            <person name="Olson P.D."/>
            <person name="Laclette J.P."/>
            <person name="Brehm K."/>
            <person name="Berriman M."/>
            <person name="Garciarrubio A."/>
            <person name="Bobes R.J."/>
            <person name="Fragoso G."/>
            <person name="Sanchez-Flores A."/>
            <person name="Estrada K."/>
            <person name="Cevallos M.A."/>
            <person name="Morett E."/>
            <person name="Gonzalez V."/>
            <person name="Portillo T."/>
            <person name="Ochoa-Leyva A."/>
            <person name="Jose M.V."/>
            <person name="Sciutto E."/>
            <person name="Landa A."/>
            <person name="Jimenez L."/>
            <person name="Valdes V."/>
            <person name="Carrero J.C."/>
            <person name="Larralde C."/>
            <person name="Morales-Montor J."/>
            <person name="Limon-Lason J."/>
            <person name="Soberon X."/>
            <person name="Laclette J.P."/>
        </authorList>
    </citation>
    <scope>NUCLEOTIDE SEQUENCE [LARGE SCALE GENOMIC DNA]</scope>
</reference>
<evidence type="ECO:0000256" key="3">
    <source>
        <dbReference type="ARBA" id="ARBA00022705"/>
    </source>
</evidence>
<name>A0A068YNN1_ECHMU</name>